<dbReference type="Pfam" id="PF13673">
    <property type="entry name" value="Acetyltransf_10"/>
    <property type="match status" value="1"/>
</dbReference>
<evidence type="ECO:0000313" key="3">
    <source>
        <dbReference type="Proteomes" id="UP000553034"/>
    </source>
</evidence>
<dbReference type="GO" id="GO:0016747">
    <property type="term" value="F:acyltransferase activity, transferring groups other than amino-acyl groups"/>
    <property type="evidence" value="ECO:0007669"/>
    <property type="project" value="InterPro"/>
</dbReference>
<accession>A0A840ENA3</accession>
<dbReference type="PROSITE" id="PS51186">
    <property type="entry name" value="GNAT"/>
    <property type="match status" value="1"/>
</dbReference>
<dbReference type="RefSeq" id="WP_183476541.1">
    <property type="nucleotide sequence ID" value="NZ_JACIFO010000002.1"/>
</dbReference>
<proteinExistence type="predicted"/>
<dbReference type="Proteomes" id="UP000553034">
    <property type="component" value="Unassembled WGS sequence"/>
</dbReference>
<evidence type="ECO:0000313" key="2">
    <source>
        <dbReference type="EMBL" id="MBB4118450.1"/>
    </source>
</evidence>
<comment type="caution">
    <text evidence="2">The sequence shown here is derived from an EMBL/GenBank/DDBJ whole genome shotgun (WGS) entry which is preliminary data.</text>
</comment>
<dbReference type="SUPFAM" id="SSF55729">
    <property type="entry name" value="Acyl-CoA N-acyltransferases (Nat)"/>
    <property type="match status" value="1"/>
</dbReference>
<dbReference type="InterPro" id="IPR000182">
    <property type="entry name" value="GNAT_dom"/>
</dbReference>
<dbReference type="CDD" id="cd04301">
    <property type="entry name" value="NAT_SF"/>
    <property type="match status" value="1"/>
</dbReference>
<protein>
    <submittedName>
        <fullName evidence="2">ElaA protein</fullName>
    </submittedName>
</protein>
<dbReference type="EMBL" id="JACIFO010000002">
    <property type="protein sequence ID" value="MBB4118450.1"/>
    <property type="molecule type" value="Genomic_DNA"/>
</dbReference>
<organism evidence="2 3">
    <name type="scientific">Mesonia hippocampi</name>
    <dbReference type="NCBI Taxonomy" id="1628250"/>
    <lineage>
        <taxon>Bacteria</taxon>
        <taxon>Pseudomonadati</taxon>
        <taxon>Bacteroidota</taxon>
        <taxon>Flavobacteriia</taxon>
        <taxon>Flavobacteriales</taxon>
        <taxon>Flavobacteriaceae</taxon>
        <taxon>Mesonia</taxon>
    </lineage>
</organism>
<feature type="domain" description="N-acetyltransferase" evidence="1">
    <location>
        <begin position="8"/>
        <end position="148"/>
    </location>
</feature>
<keyword evidence="3" id="KW-1185">Reference proteome</keyword>
<dbReference type="AlphaFoldDB" id="A0A840ENA3"/>
<sequence length="148" mass="17166">MELSFQIKTFQELTTTSLYEVLQLRAKVFVVEQNCNYQDVDGLDTKALHVLGYIDNHLIAYARCFAPGEYFPQAAIGRVLVEKNYRKENYGHRLLEETIKVIGTYYNTTSIKISAQEYLLKFYQQHGFKAIGDTYLEDNIPHRAMLKA</sequence>
<reference evidence="2 3" key="1">
    <citation type="submission" date="2020-08" db="EMBL/GenBank/DDBJ databases">
        <title>Genomic Encyclopedia of Type Strains, Phase IV (KMG-IV): sequencing the most valuable type-strain genomes for metagenomic binning, comparative biology and taxonomic classification.</title>
        <authorList>
            <person name="Goeker M."/>
        </authorList>
    </citation>
    <scope>NUCLEOTIDE SEQUENCE [LARGE SCALE GENOMIC DNA]</scope>
    <source>
        <strain evidence="2 3">DSM 29568</strain>
    </source>
</reference>
<evidence type="ECO:0000259" key="1">
    <source>
        <dbReference type="PROSITE" id="PS51186"/>
    </source>
</evidence>
<dbReference type="InterPro" id="IPR016181">
    <property type="entry name" value="Acyl_CoA_acyltransferase"/>
</dbReference>
<name>A0A840ENA3_9FLAO</name>
<dbReference type="Gene3D" id="3.40.630.30">
    <property type="match status" value="1"/>
</dbReference>
<gene>
    <name evidence="2" type="ORF">GGR32_000724</name>
</gene>